<name>A0A6S7J4Z4_PARCT</name>
<evidence type="ECO:0000313" key="3">
    <source>
        <dbReference type="EMBL" id="CAB4024100.1"/>
    </source>
</evidence>
<evidence type="ECO:0000256" key="1">
    <source>
        <dbReference type="SAM" id="MobiDB-lite"/>
    </source>
</evidence>
<feature type="domain" description="P2X purinoreceptor 7 intracellular" evidence="2">
    <location>
        <begin position="38"/>
        <end position="85"/>
    </location>
</feature>
<dbReference type="AlphaFoldDB" id="A0A6S7J4Z4"/>
<keyword evidence="4" id="KW-1185">Reference proteome</keyword>
<proteinExistence type="predicted"/>
<sequence>MENIHENQRGEVLPYQFEPEPAAETSDISDDSDAEQSSDEASSDEYADHEFERANAWRLQDISWCKCGHCTKSTKAVECFCCQEKALEYDEYEVLLDQTEAQGEKCLTRHPEFIENMLSESVLKIDVCQYLEENWPLDDGDLEKMHKLYRLVAYRRCSRWVFQILGKGKRRPFPSCVYSKIRERFASCDGIYTHFKYAKTSKR</sequence>
<dbReference type="OrthoDB" id="5985950at2759"/>
<accession>A0A6S7J4Z4</accession>
<feature type="region of interest" description="Disordered" evidence="1">
    <location>
        <begin position="1"/>
        <end position="47"/>
    </location>
</feature>
<evidence type="ECO:0000313" key="4">
    <source>
        <dbReference type="Proteomes" id="UP001152795"/>
    </source>
</evidence>
<dbReference type="Pfam" id="PF20478">
    <property type="entry name" value="P2RX7_C"/>
    <property type="match status" value="2"/>
</dbReference>
<dbReference type="EMBL" id="CACRXK020012839">
    <property type="protein sequence ID" value="CAB4024100.1"/>
    <property type="molecule type" value="Genomic_DNA"/>
</dbReference>
<dbReference type="Proteomes" id="UP001152795">
    <property type="component" value="Unassembled WGS sequence"/>
</dbReference>
<dbReference type="PANTHER" id="PTHR36981">
    <property type="entry name" value="ZGC:195170"/>
    <property type="match status" value="1"/>
</dbReference>
<reference evidence="3" key="1">
    <citation type="submission" date="2020-04" db="EMBL/GenBank/DDBJ databases">
        <authorList>
            <person name="Alioto T."/>
            <person name="Alioto T."/>
            <person name="Gomez Garrido J."/>
        </authorList>
    </citation>
    <scope>NUCLEOTIDE SEQUENCE</scope>
    <source>
        <strain evidence="3">A484AB</strain>
    </source>
</reference>
<feature type="domain" description="P2X purinoreceptor 7 intracellular" evidence="2">
    <location>
        <begin position="105"/>
        <end position="196"/>
    </location>
</feature>
<organism evidence="3 4">
    <name type="scientific">Paramuricea clavata</name>
    <name type="common">Red gorgonian</name>
    <name type="synonym">Violescent sea-whip</name>
    <dbReference type="NCBI Taxonomy" id="317549"/>
    <lineage>
        <taxon>Eukaryota</taxon>
        <taxon>Metazoa</taxon>
        <taxon>Cnidaria</taxon>
        <taxon>Anthozoa</taxon>
        <taxon>Octocorallia</taxon>
        <taxon>Malacalcyonacea</taxon>
        <taxon>Plexauridae</taxon>
        <taxon>Paramuricea</taxon>
    </lineage>
</organism>
<evidence type="ECO:0000259" key="2">
    <source>
        <dbReference type="Pfam" id="PF20478"/>
    </source>
</evidence>
<feature type="non-terminal residue" evidence="3">
    <location>
        <position position="203"/>
    </location>
</feature>
<dbReference type="PANTHER" id="PTHR36981:SF1">
    <property type="entry name" value="P2X PURINORECEPTOR 7 INTRACELLULAR DOMAIN-CONTAINING PROTEIN"/>
    <property type="match status" value="1"/>
</dbReference>
<gene>
    <name evidence="3" type="ORF">PACLA_8A044858</name>
</gene>
<protein>
    <recommendedName>
        <fullName evidence="2">P2X purinoreceptor 7 intracellular domain-containing protein</fullName>
    </recommendedName>
</protein>
<feature type="compositionally biased region" description="Acidic residues" evidence="1">
    <location>
        <begin position="27"/>
        <end position="45"/>
    </location>
</feature>
<dbReference type="InterPro" id="IPR046815">
    <property type="entry name" value="P2RX7_C"/>
</dbReference>
<comment type="caution">
    <text evidence="3">The sequence shown here is derived from an EMBL/GenBank/DDBJ whole genome shotgun (WGS) entry which is preliminary data.</text>
</comment>